<accession>A0A812UDA3</accession>
<comment type="caution">
    <text evidence="1">The sequence shown here is derived from an EMBL/GenBank/DDBJ whole genome shotgun (WGS) entry which is preliminary data.</text>
</comment>
<proteinExistence type="predicted"/>
<sequence>ELFRMTIFFVGTLEKVHQRGWLHADLQPKDLLVLDKSAAWQPLRQTTESMMQEEPIGLICGWTHAMRWTADAAELQRREVCAQ</sequence>
<evidence type="ECO:0000313" key="2">
    <source>
        <dbReference type="Proteomes" id="UP000601435"/>
    </source>
</evidence>
<name>A0A812UDA3_9DINO</name>
<dbReference type="EMBL" id="CAJNJA010026604">
    <property type="protein sequence ID" value="CAE7562160.1"/>
    <property type="molecule type" value="Genomic_DNA"/>
</dbReference>
<keyword evidence="2" id="KW-1185">Reference proteome</keyword>
<organism evidence="1 2">
    <name type="scientific">Symbiodinium necroappetens</name>
    <dbReference type="NCBI Taxonomy" id="1628268"/>
    <lineage>
        <taxon>Eukaryota</taxon>
        <taxon>Sar</taxon>
        <taxon>Alveolata</taxon>
        <taxon>Dinophyceae</taxon>
        <taxon>Suessiales</taxon>
        <taxon>Symbiodiniaceae</taxon>
        <taxon>Symbiodinium</taxon>
    </lineage>
</organism>
<feature type="non-terminal residue" evidence="1">
    <location>
        <position position="83"/>
    </location>
</feature>
<dbReference type="AlphaFoldDB" id="A0A812UDA3"/>
<protein>
    <submittedName>
        <fullName evidence="1">Uncharacterized protein</fullName>
    </submittedName>
</protein>
<reference evidence="1" key="1">
    <citation type="submission" date="2021-02" db="EMBL/GenBank/DDBJ databases">
        <authorList>
            <person name="Dougan E. K."/>
            <person name="Rhodes N."/>
            <person name="Thang M."/>
            <person name="Chan C."/>
        </authorList>
    </citation>
    <scope>NUCLEOTIDE SEQUENCE</scope>
</reference>
<feature type="non-terminal residue" evidence="1">
    <location>
        <position position="1"/>
    </location>
</feature>
<gene>
    <name evidence="1" type="ORF">SNEC2469_LOCUS16251</name>
</gene>
<evidence type="ECO:0000313" key="1">
    <source>
        <dbReference type="EMBL" id="CAE7562160.1"/>
    </source>
</evidence>
<dbReference type="Proteomes" id="UP000601435">
    <property type="component" value="Unassembled WGS sequence"/>
</dbReference>
<dbReference type="OrthoDB" id="406198at2759"/>